<proteinExistence type="inferred from homology"/>
<dbReference type="Proteomes" id="UP000198432">
    <property type="component" value="Unassembled WGS sequence"/>
</dbReference>
<name>A0A239DPK9_9BACT</name>
<comment type="similarity">
    <text evidence="1">Belongs to the FrmR/RcnR family.</text>
</comment>
<dbReference type="AlphaFoldDB" id="A0A239DPK9"/>
<dbReference type="InterPro" id="IPR003735">
    <property type="entry name" value="Metal_Tscrpt_repr"/>
</dbReference>
<evidence type="ECO:0000313" key="3">
    <source>
        <dbReference type="Proteomes" id="UP000198432"/>
    </source>
</evidence>
<dbReference type="GO" id="GO:0003677">
    <property type="term" value="F:DNA binding"/>
    <property type="evidence" value="ECO:0007669"/>
    <property type="project" value="UniProtKB-KW"/>
</dbReference>
<evidence type="ECO:0000256" key="1">
    <source>
        <dbReference type="ARBA" id="ARBA00005260"/>
    </source>
</evidence>
<dbReference type="InterPro" id="IPR038390">
    <property type="entry name" value="Metal_Tscrpt_repr_sf"/>
</dbReference>
<keyword evidence="3" id="KW-1185">Reference proteome</keyword>
<dbReference type="PANTHER" id="PTHR33677">
    <property type="entry name" value="TRANSCRIPTIONAL REPRESSOR FRMR-RELATED"/>
    <property type="match status" value="1"/>
</dbReference>
<keyword evidence="2" id="KW-0238">DNA-binding</keyword>
<dbReference type="EMBL" id="FZOQ01000005">
    <property type="protein sequence ID" value="SNS33683.1"/>
    <property type="molecule type" value="Genomic_DNA"/>
</dbReference>
<protein>
    <submittedName>
        <fullName evidence="2">DNA-binding transcriptional regulator, FrmR family</fullName>
    </submittedName>
</protein>
<evidence type="ECO:0000313" key="2">
    <source>
        <dbReference type="EMBL" id="SNS33683.1"/>
    </source>
</evidence>
<sequence length="137" mass="15677">MQTTPLPRLYFIKCKDMLQKDLTRDIKNRLNTIKGQLDGIIKMLDNDRDPEEVLVQFKAAGKALSTAQFLLLDETFRKSLAAKLSETMEACPGDCGQENTIELLRKQFPDLNHDELTAKMKEIQAVYDQMKANQQKS</sequence>
<dbReference type="GO" id="GO:0045892">
    <property type="term" value="P:negative regulation of DNA-templated transcription"/>
    <property type="evidence" value="ECO:0007669"/>
    <property type="project" value="UniProtKB-ARBA"/>
</dbReference>
<reference evidence="3" key="1">
    <citation type="submission" date="2017-06" db="EMBL/GenBank/DDBJ databases">
        <authorList>
            <person name="Varghese N."/>
            <person name="Submissions S."/>
        </authorList>
    </citation>
    <scope>NUCLEOTIDE SEQUENCE [LARGE SCALE GENOMIC DNA]</scope>
    <source>
        <strain evidence="3">NKM1</strain>
    </source>
</reference>
<dbReference type="Pfam" id="PF02583">
    <property type="entry name" value="Trns_repr_metal"/>
    <property type="match status" value="1"/>
</dbReference>
<dbReference type="GO" id="GO:0046872">
    <property type="term" value="F:metal ion binding"/>
    <property type="evidence" value="ECO:0007669"/>
    <property type="project" value="InterPro"/>
</dbReference>
<dbReference type="CDD" id="cd10148">
    <property type="entry name" value="CsoR-like_DUF156"/>
    <property type="match status" value="1"/>
</dbReference>
<organism evidence="2 3">
    <name type="scientific">Pontibacter ummariensis</name>
    <dbReference type="NCBI Taxonomy" id="1610492"/>
    <lineage>
        <taxon>Bacteria</taxon>
        <taxon>Pseudomonadati</taxon>
        <taxon>Bacteroidota</taxon>
        <taxon>Cytophagia</taxon>
        <taxon>Cytophagales</taxon>
        <taxon>Hymenobacteraceae</taxon>
        <taxon>Pontibacter</taxon>
    </lineage>
</organism>
<accession>A0A239DPK9</accession>
<gene>
    <name evidence="2" type="ORF">SAMN06296052_10535</name>
</gene>
<dbReference type="Gene3D" id="1.20.58.1000">
    <property type="entry name" value="Metal-sensitive repressor, helix protomer"/>
    <property type="match status" value="1"/>
</dbReference>